<gene>
    <name evidence="2" type="ORF">FY036_06500</name>
</gene>
<accession>A0A5D4H059</accession>
<evidence type="ECO:0000256" key="1">
    <source>
        <dbReference type="SAM" id="Coils"/>
    </source>
</evidence>
<protein>
    <submittedName>
        <fullName evidence="2">Uncharacterized protein</fullName>
    </submittedName>
</protein>
<feature type="coiled-coil region" evidence="1">
    <location>
        <begin position="19"/>
        <end position="46"/>
    </location>
</feature>
<reference evidence="2 3" key="1">
    <citation type="submission" date="2019-08" db="EMBL/GenBank/DDBJ databases">
        <authorList>
            <person name="Seo Y.L."/>
        </authorList>
    </citation>
    <scope>NUCLEOTIDE SEQUENCE [LARGE SCALE GENOMIC DNA]</scope>
    <source>
        <strain evidence="2 3">MaA-C15</strain>
    </source>
</reference>
<dbReference type="AlphaFoldDB" id="A0A5D4H059"/>
<name>A0A5D4H059_9HYPH</name>
<sequence>MNKTKMVNSKPASLYQTASSAYETEYDRQIAERAEAERKKREYSIDVGDFFLTRDPVYDLFAIRHKDGNPIPKGLQGMWRDKETFRAQAEKILGAAYSVAALKKRELRERELAEREALAQEAL</sequence>
<dbReference type="Proteomes" id="UP000323258">
    <property type="component" value="Unassembled WGS sequence"/>
</dbReference>
<comment type="caution">
    <text evidence="2">The sequence shown here is derived from an EMBL/GenBank/DDBJ whole genome shotgun (WGS) entry which is preliminary data.</text>
</comment>
<keyword evidence="3" id="KW-1185">Reference proteome</keyword>
<evidence type="ECO:0000313" key="3">
    <source>
        <dbReference type="Proteomes" id="UP000323258"/>
    </source>
</evidence>
<keyword evidence="1" id="KW-0175">Coiled coil</keyword>
<proteinExistence type="predicted"/>
<evidence type="ECO:0000313" key="2">
    <source>
        <dbReference type="EMBL" id="TYR33702.1"/>
    </source>
</evidence>
<dbReference type="RefSeq" id="WP_148913908.1">
    <property type="nucleotide sequence ID" value="NZ_VSZS01000058.1"/>
</dbReference>
<reference evidence="2 3" key="2">
    <citation type="submission" date="2019-09" db="EMBL/GenBank/DDBJ databases">
        <title>Mesorhizobium sp. MaA-C15 isolated from Microcystis aeruginosa.</title>
        <authorList>
            <person name="Jeong S.E."/>
            <person name="Jin H.M."/>
            <person name="Jeon C.O."/>
        </authorList>
    </citation>
    <scope>NUCLEOTIDE SEQUENCE [LARGE SCALE GENOMIC DNA]</scope>
    <source>
        <strain evidence="2 3">MaA-C15</strain>
    </source>
</reference>
<dbReference type="EMBL" id="VSZS01000058">
    <property type="protein sequence ID" value="TYR33702.1"/>
    <property type="molecule type" value="Genomic_DNA"/>
</dbReference>
<organism evidence="2 3">
    <name type="scientific">Neoaquamicrobium microcysteis</name>
    <dbReference type="NCBI Taxonomy" id="2682781"/>
    <lineage>
        <taxon>Bacteria</taxon>
        <taxon>Pseudomonadati</taxon>
        <taxon>Pseudomonadota</taxon>
        <taxon>Alphaproteobacteria</taxon>
        <taxon>Hyphomicrobiales</taxon>
        <taxon>Phyllobacteriaceae</taxon>
        <taxon>Neoaquamicrobium</taxon>
    </lineage>
</organism>